<gene>
    <name evidence="1" type="ORF">ABWT76_005089</name>
</gene>
<name>A0AAU8JAW5_9CYAN</name>
<organism evidence="1">
    <name type="scientific">Planktothricoides raciborskii GIHE-MW2</name>
    <dbReference type="NCBI Taxonomy" id="2792601"/>
    <lineage>
        <taxon>Bacteria</taxon>
        <taxon>Bacillati</taxon>
        <taxon>Cyanobacteriota</taxon>
        <taxon>Cyanophyceae</taxon>
        <taxon>Oscillatoriophycideae</taxon>
        <taxon>Oscillatoriales</taxon>
        <taxon>Oscillatoriaceae</taxon>
        <taxon>Planktothricoides</taxon>
    </lineage>
</organism>
<accession>A0AAU8JAW5</accession>
<dbReference type="EMBL" id="CP159837">
    <property type="protein sequence ID" value="XCM36333.1"/>
    <property type="molecule type" value="Genomic_DNA"/>
</dbReference>
<reference evidence="1" key="1">
    <citation type="submission" date="2024-07" db="EMBL/GenBank/DDBJ databases">
        <authorList>
            <person name="Kim Y.J."/>
            <person name="Jeong J.Y."/>
        </authorList>
    </citation>
    <scope>NUCLEOTIDE SEQUENCE</scope>
    <source>
        <strain evidence="1">GIHE-MW2</strain>
    </source>
</reference>
<evidence type="ECO:0000313" key="1">
    <source>
        <dbReference type="EMBL" id="XCM36333.1"/>
    </source>
</evidence>
<proteinExistence type="predicted"/>
<evidence type="ECO:0008006" key="2">
    <source>
        <dbReference type="Google" id="ProtNLM"/>
    </source>
</evidence>
<sequence length="60" mass="7255">MFFCGEMTVGAKHSRNNVDKAVDRIKTRMQRRPDRLEAGDRLRQRNQELLILKRQWRSQN</sequence>
<dbReference type="RefSeq" id="WP_156331521.1">
    <property type="nucleotide sequence ID" value="NZ_CP159837.1"/>
</dbReference>
<dbReference type="AlphaFoldDB" id="A0AAU8JAW5"/>
<protein>
    <recommendedName>
        <fullName evidence="2">Transposase</fullName>
    </recommendedName>
</protein>